<dbReference type="GO" id="GO:0016491">
    <property type="term" value="F:oxidoreductase activity"/>
    <property type="evidence" value="ECO:0007669"/>
    <property type="project" value="UniProtKB-KW"/>
</dbReference>
<dbReference type="Proteomes" id="UP000799770">
    <property type="component" value="Unassembled WGS sequence"/>
</dbReference>
<feature type="domain" description="2,6-dihydroxypyridine 3-monooxygenase substrate binding" evidence="6">
    <location>
        <begin position="188"/>
        <end position="319"/>
    </location>
</feature>
<dbReference type="GO" id="GO:0071949">
    <property type="term" value="F:FAD binding"/>
    <property type="evidence" value="ECO:0007669"/>
    <property type="project" value="InterPro"/>
</dbReference>
<organism evidence="7 8">
    <name type="scientific">Lophiotrema nucula</name>
    <dbReference type="NCBI Taxonomy" id="690887"/>
    <lineage>
        <taxon>Eukaryota</taxon>
        <taxon>Fungi</taxon>
        <taxon>Dikarya</taxon>
        <taxon>Ascomycota</taxon>
        <taxon>Pezizomycotina</taxon>
        <taxon>Dothideomycetes</taxon>
        <taxon>Pleosporomycetidae</taxon>
        <taxon>Pleosporales</taxon>
        <taxon>Lophiotremataceae</taxon>
        <taxon>Lophiotrema</taxon>
    </lineage>
</organism>
<keyword evidence="2" id="KW-0274">FAD</keyword>
<evidence type="ECO:0000259" key="5">
    <source>
        <dbReference type="Pfam" id="PF01494"/>
    </source>
</evidence>
<keyword evidence="1" id="KW-0285">Flavoprotein</keyword>
<dbReference type="AlphaFoldDB" id="A0A6A5ZK64"/>
<protein>
    <submittedName>
        <fullName evidence="7">Uncharacterized protein</fullName>
    </submittedName>
</protein>
<dbReference type="SUPFAM" id="SSF54373">
    <property type="entry name" value="FAD-linked reductases, C-terminal domain"/>
    <property type="match status" value="1"/>
</dbReference>
<evidence type="ECO:0000313" key="8">
    <source>
        <dbReference type="Proteomes" id="UP000799770"/>
    </source>
</evidence>
<gene>
    <name evidence="7" type="ORF">BDV96DRAFT_568167</name>
</gene>
<keyword evidence="3" id="KW-0560">Oxidoreductase</keyword>
<dbReference type="Gene3D" id="3.30.9.60">
    <property type="match status" value="1"/>
</dbReference>
<keyword evidence="4" id="KW-0472">Membrane</keyword>
<feature type="domain" description="FAD-binding" evidence="5">
    <location>
        <begin position="4"/>
        <end position="177"/>
    </location>
</feature>
<reference evidence="7" key="1">
    <citation type="journal article" date="2020" name="Stud. Mycol.">
        <title>101 Dothideomycetes genomes: a test case for predicting lifestyles and emergence of pathogens.</title>
        <authorList>
            <person name="Haridas S."/>
            <person name="Albert R."/>
            <person name="Binder M."/>
            <person name="Bloem J."/>
            <person name="Labutti K."/>
            <person name="Salamov A."/>
            <person name="Andreopoulos B."/>
            <person name="Baker S."/>
            <person name="Barry K."/>
            <person name="Bills G."/>
            <person name="Bluhm B."/>
            <person name="Cannon C."/>
            <person name="Castanera R."/>
            <person name="Culley D."/>
            <person name="Daum C."/>
            <person name="Ezra D."/>
            <person name="Gonzalez J."/>
            <person name="Henrissat B."/>
            <person name="Kuo A."/>
            <person name="Liang C."/>
            <person name="Lipzen A."/>
            <person name="Lutzoni F."/>
            <person name="Magnuson J."/>
            <person name="Mondo S."/>
            <person name="Nolan M."/>
            <person name="Ohm R."/>
            <person name="Pangilinan J."/>
            <person name="Park H.-J."/>
            <person name="Ramirez L."/>
            <person name="Alfaro M."/>
            <person name="Sun H."/>
            <person name="Tritt A."/>
            <person name="Yoshinaga Y."/>
            <person name="Zwiers L.-H."/>
            <person name="Turgeon B."/>
            <person name="Goodwin S."/>
            <person name="Spatafora J."/>
            <person name="Crous P."/>
            <person name="Grigoriev I."/>
        </authorList>
    </citation>
    <scope>NUCLEOTIDE SEQUENCE</scope>
    <source>
        <strain evidence="7">CBS 627.86</strain>
    </source>
</reference>
<dbReference type="InterPro" id="IPR036188">
    <property type="entry name" value="FAD/NAD-bd_sf"/>
</dbReference>
<name>A0A6A5ZK64_9PLEO</name>
<evidence type="ECO:0000256" key="2">
    <source>
        <dbReference type="ARBA" id="ARBA00022827"/>
    </source>
</evidence>
<feature type="transmembrane region" description="Helical" evidence="4">
    <location>
        <begin position="388"/>
        <end position="409"/>
    </location>
</feature>
<evidence type="ECO:0000256" key="3">
    <source>
        <dbReference type="ARBA" id="ARBA00023002"/>
    </source>
</evidence>
<sequence length="424" mass="47489">MAMYVVVIGGSLAGLLHGVMLTRHGYSVTILEQDPSPAREGFDAGIMVKEEVLEFLQKHDRMKRELYVPAEGPQFNLNQDGRPKFSFVKPASLTSWGLLMSTLRANFDGRVSKAIPVTPLSDKEPDRAKFINGASVTDIKDLGEKVQVQYEDAKTESTEILLADFVIVGSGSKASIRSIFLPEAERQYAGYIAWRGTVREDFIEEHHKQVFLNKLTFSSVGKGFGYFVVYVIPTDDGDLTPGNRLINWVWYTPLLRDSEKLSNAMTDINGTRHLGTVPRGLVHPNVWERQQALASSVCPPCISALLNSTQRPFVTMVEDVVKPPSQAVFYGNKVFMVGDALNAPRPNIGVSTSQAAYQCLQLEKVIRGTISAKEWEKRVLRYSNAKRLFGVLYAELWIGSWAGFIWVLCKYIMFFVRQRFGFTG</sequence>
<dbReference type="OrthoDB" id="16820at2759"/>
<keyword evidence="4" id="KW-0812">Transmembrane</keyword>
<dbReference type="Pfam" id="PF22607">
    <property type="entry name" value="FAD_binding-like"/>
    <property type="match status" value="1"/>
</dbReference>
<dbReference type="EMBL" id="ML977315">
    <property type="protein sequence ID" value="KAF2119759.1"/>
    <property type="molecule type" value="Genomic_DNA"/>
</dbReference>
<dbReference type="InterPro" id="IPR054707">
    <property type="entry name" value="DhpH_subs-bd"/>
</dbReference>
<dbReference type="PANTHER" id="PTHR47469">
    <property type="entry name" value="MONOOXYGENASE-LIKE"/>
    <property type="match status" value="1"/>
</dbReference>
<dbReference type="SUPFAM" id="SSF51905">
    <property type="entry name" value="FAD/NAD(P)-binding domain"/>
    <property type="match status" value="1"/>
</dbReference>
<dbReference type="InterPro" id="IPR053212">
    <property type="entry name" value="DHP_3-monooxygenase"/>
</dbReference>
<dbReference type="PRINTS" id="PR00420">
    <property type="entry name" value="RNGMNOXGNASE"/>
</dbReference>
<evidence type="ECO:0000313" key="7">
    <source>
        <dbReference type="EMBL" id="KAF2119759.1"/>
    </source>
</evidence>
<keyword evidence="4" id="KW-1133">Transmembrane helix</keyword>
<accession>A0A6A5ZK64</accession>
<keyword evidence="8" id="KW-1185">Reference proteome</keyword>
<dbReference type="Gene3D" id="3.50.50.60">
    <property type="entry name" value="FAD/NAD(P)-binding domain"/>
    <property type="match status" value="1"/>
</dbReference>
<evidence type="ECO:0000256" key="4">
    <source>
        <dbReference type="SAM" id="Phobius"/>
    </source>
</evidence>
<dbReference type="InterPro" id="IPR002938">
    <property type="entry name" value="FAD-bd"/>
</dbReference>
<evidence type="ECO:0000256" key="1">
    <source>
        <dbReference type="ARBA" id="ARBA00022630"/>
    </source>
</evidence>
<dbReference type="PANTHER" id="PTHR47469:SF2">
    <property type="entry name" value="OS06G0597600 PROTEIN"/>
    <property type="match status" value="1"/>
</dbReference>
<proteinExistence type="predicted"/>
<evidence type="ECO:0000259" key="6">
    <source>
        <dbReference type="Pfam" id="PF22607"/>
    </source>
</evidence>
<dbReference type="Pfam" id="PF01494">
    <property type="entry name" value="FAD_binding_3"/>
    <property type="match status" value="1"/>
</dbReference>